<organism evidence="7 8">
    <name type="scientific">Streptomyces corynorhini</name>
    <dbReference type="NCBI Taxonomy" id="2282652"/>
    <lineage>
        <taxon>Bacteria</taxon>
        <taxon>Bacillati</taxon>
        <taxon>Actinomycetota</taxon>
        <taxon>Actinomycetes</taxon>
        <taxon>Kitasatosporales</taxon>
        <taxon>Streptomycetaceae</taxon>
        <taxon>Streptomyces</taxon>
    </lineage>
</organism>
<proteinExistence type="predicted"/>
<feature type="domain" description="ABC-2 type transporter transmembrane" evidence="6">
    <location>
        <begin position="23"/>
        <end position="214"/>
    </location>
</feature>
<keyword evidence="4 5" id="KW-0472">Membrane</keyword>
<reference evidence="7 8" key="1">
    <citation type="submission" date="2018-07" db="EMBL/GenBank/DDBJ databases">
        <title>Streptomyces species from bats.</title>
        <authorList>
            <person name="Dunlap C."/>
        </authorList>
    </citation>
    <scope>NUCLEOTIDE SEQUENCE [LARGE SCALE GENOMIC DNA]</scope>
    <source>
        <strain evidence="7 8">AC230</strain>
    </source>
</reference>
<feature type="transmembrane region" description="Helical" evidence="5">
    <location>
        <begin position="26"/>
        <end position="45"/>
    </location>
</feature>
<keyword evidence="8" id="KW-1185">Reference proteome</keyword>
<evidence type="ECO:0000313" key="8">
    <source>
        <dbReference type="Proteomes" id="UP000253741"/>
    </source>
</evidence>
<dbReference type="EMBL" id="QQNA01000378">
    <property type="protein sequence ID" value="RDG32046.1"/>
    <property type="molecule type" value="Genomic_DNA"/>
</dbReference>
<evidence type="ECO:0000256" key="1">
    <source>
        <dbReference type="ARBA" id="ARBA00004141"/>
    </source>
</evidence>
<gene>
    <name evidence="7" type="ORF">DVH02_32885</name>
</gene>
<keyword evidence="2 5" id="KW-0812">Transmembrane</keyword>
<sequence>MQPFLVIRHSAANAFADMRAIYTWRVWLFGWLGRMLAQVTFFTLLGRSAGGGDERIAYLVIGNSVMTCALECMSVVASTTWERISGTLVLLAAAPAKPVWVFFGRSVQWPISGSGTSIVALFGLAPLFGVTWRPAQVPVLILLVVLTALTTYCFGLFLAALVLNANGIRNMVSQTAYLLMMIVCGVNVPVGEWPAPVRVVADVIPLTHSLRAIRLVAADAAPGPVALAAGQAVLWGALWLTAAYFAFDAFMNRGRRAGGTDIF</sequence>
<evidence type="ECO:0000313" key="7">
    <source>
        <dbReference type="EMBL" id="RDG32046.1"/>
    </source>
</evidence>
<dbReference type="PANTHER" id="PTHR43229">
    <property type="entry name" value="NODULATION PROTEIN J"/>
    <property type="match status" value="1"/>
</dbReference>
<evidence type="ECO:0000256" key="4">
    <source>
        <dbReference type="ARBA" id="ARBA00023136"/>
    </source>
</evidence>
<feature type="transmembrane region" description="Helical" evidence="5">
    <location>
        <begin position="115"/>
        <end position="133"/>
    </location>
</feature>
<dbReference type="InterPro" id="IPR051784">
    <property type="entry name" value="Nod_factor_ABC_transporter"/>
</dbReference>
<evidence type="ECO:0000259" key="6">
    <source>
        <dbReference type="Pfam" id="PF01061"/>
    </source>
</evidence>
<evidence type="ECO:0000256" key="3">
    <source>
        <dbReference type="ARBA" id="ARBA00022989"/>
    </source>
</evidence>
<dbReference type="GO" id="GO:0140359">
    <property type="term" value="F:ABC-type transporter activity"/>
    <property type="evidence" value="ECO:0007669"/>
    <property type="project" value="InterPro"/>
</dbReference>
<accession>A0A370AX42</accession>
<protein>
    <submittedName>
        <fullName evidence="7">ABC transporter permease</fullName>
    </submittedName>
</protein>
<dbReference type="OrthoDB" id="4239003at2"/>
<evidence type="ECO:0000256" key="5">
    <source>
        <dbReference type="SAM" id="Phobius"/>
    </source>
</evidence>
<comment type="caution">
    <text evidence="7">The sequence shown here is derived from an EMBL/GenBank/DDBJ whole genome shotgun (WGS) entry which is preliminary data.</text>
</comment>
<name>A0A370AX42_9ACTN</name>
<feature type="transmembrane region" description="Helical" evidence="5">
    <location>
        <begin position="57"/>
        <end position="78"/>
    </location>
</feature>
<evidence type="ECO:0000256" key="2">
    <source>
        <dbReference type="ARBA" id="ARBA00022692"/>
    </source>
</evidence>
<feature type="transmembrane region" description="Helical" evidence="5">
    <location>
        <begin position="225"/>
        <end position="247"/>
    </location>
</feature>
<dbReference type="Pfam" id="PF01061">
    <property type="entry name" value="ABC2_membrane"/>
    <property type="match status" value="1"/>
</dbReference>
<dbReference type="InterPro" id="IPR013525">
    <property type="entry name" value="ABC2_TM"/>
</dbReference>
<feature type="transmembrane region" description="Helical" evidence="5">
    <location>
        <begin position="175"/>
        <end position="195"/>
    </location>
</feature>
<dbReference type="PANTHER" id="PTHR43229:SF2">
    <property type="entry name" value="NODULATION PROTEIN J"/>
    <property type="match status" value="1"/>
</dbReference>
<dbReference type="AlphaFoldDB" id="A0A370AX42"/>
<feature type="transmembrane region" description="Helical" evidence="5">
    <location>
        <begin position="139"/>
        <end position="163"/>
    </location>
</feature>
<dbReference type="GO" id="GO:0016020">
    <property type="term" value="C:membrane"/>
    <property type="evidence" value="ECO:0007669"/>
    <property type="project" value="UniProtKB-SubCell"/>
</dbReference>
<keyword evidence="3 5" id="KW-1133">Transmembrane helix</keyword>
<comment type="subcellular location">
    <subcellularLocation>
        <location evidence="1">Membrane</location>
        <topology evidence="1">Multi-pass membrane protein</topology>
    </subcellularLocation>
</comment>
<dbReference type="RefSeq" id="WP_114627506.1">
    <property type="nucleotide sequence ID" value="NZ_QQNA01000378.1"/>
</dbReference>
<dbReference type="Proteomes" id="UP000253741">
    <property type="component" value="Unassembled WGS sequence"/>
</dbReference>